<dbReference type="SUPFAM" id="SSF46689">
    <property type="entry name" value="Homeodomain-like"/>
    <property type="match status" value="1"/>
</dbReference>
<dbReference type="RefSeq" id="WP_211925281.1">
    <property type="nucleotide sequence ID" value="NZ_JAGQFT020000009.1"/>
</dbReference>
<evidence type="ECO:0000313" key="14">
    <source>
        <dbReference type="Proteomes" id="UP000675747"/>
    </source>
</evidence>
<keyword evidence="8" id="KW-0804">Transcription</keyword>
<evidence type="ECO:0000256" key="5">
    <source>
        <dbReference type="ARBA" id="ARBA00022679"/>
    </source>
</evidence>
<protein>
    <recommendedName>
        <fullName evidence="3">methylated-DNA--[protein]-cysteine S-methyltransferase</fullName>
        <ecNumber evidence="3">2.1.1.63</ecNumber>
    </recommendedName>
</protein>
<keyword evidence="6" id="KW-0227">DNA damage</keyword>
<dbReference type="InterPro" id="IPR009057">
    <property type="entry name" value="Homeodomain-like_sf"/>
</dbReference>
<dbReference type="PANTHER" id="PTHR10815">
    <property type="entry name" value="METHYLATED-DNA--PROTEIN-CYSTEINE METHYLTRANSFERASE"/>
    <property type="match status" value="1"/>
</dbReference>
<evidence type="ECO:0000256" key="2">
    <source>
        <dbReference type="ARBA" id="ARBA00008711"/>
    </source>
</evidence>
<feature type="domain" description="HTH araC/xylS-type" evidence="11">
    <location>
        <begin position="22"/>
        <end position="120"/>
    </location>
</feature>
<dbReference type="EMBL" id="JAGQFT020000009">
    <property type="protein sequence ID" value="MBS7458238.1"/>
    <property type="molecule type" value="Genomic_DNA"/>
</dbReference>
<accession>A0A8J7VR59</accession>
<dbReference type="InterPro" id="IPR018060">
    <property type="entry name" value="HTH_AraC"/>
</dbReference>
<keyword evidence="9" id="KW-0234">DNA repair</keyword>
<dbReference type="SUPFAM" id="SSF46767">
    <property type="entry name" value="Methylated DNA-protein cysteine methyltransferase, C-terminal domain"/>
    <property type="match status" value="1"/>
</dbReference>
<evidence type="ECO:0000256" key="6">
    <source>
        <dbReference type="ARBA" id="ARBA00022763"/>
    </source>
</evidence>
<comment type="similarity">
    <text evidence="2">Belongs to the MGMT family.</text>
</comment>
<dbReference type="SUPFAM" id="SSF53155">
    <property type="entry name" value="Methylated DNA-protein cysteine methyltransferase domain"/>
    <property type="match status" value="1"/>
</dbReference>
<dbReference type="AlphaFoldDB" id="A0A8J7VR59"/>
<dbReference type="GO" id="GO:0032259">
    <property type="term" value="P:methylation"/>
    <property type="evidence" value="ECO:0007669"/>
    <property type="project" value="UniProtKB-KW"/>
</dbReference>
<keyword evidence="7" id="KW-0805">Transcription regulation</keyword>
<dbReference type="InterPro" id="IPR014048">
    <property type="entry name" value="MethylDNA_cys_MeTrfase_DNA-bd"/>
</dbReference>
<evidence type="ECO:0000256" key="9">
    <source>
        <dbReference type="ARBA" id="ARBA00023204"/>
    </source>
</evidence>
<dbReference type="Pfam" id="PF12833">
    <property type="entry name" value="HTH_18"/>
    <property type="match status" value="1"/>
</dbReference>
<dbReference type="EMBL" id="JAGQFT010000007">
    <property type="protein sequence ID" value="MBR0561317.1"/>
    <property type="molecule type" value="Genomic_DNA"/>
</dbReference>
<dbReference type="Pfam" id="PF01035">
    <property type="entry name" value="DNA_binding_1"/>
    <property type="match status" value="1"/>
</dbReference>
<sequence>MRPAALSPAIDPAAAASEPAIEPRLLAVAHRLDQADASLAELAAVSGWSPAHLQRRFRAAFGLSPAQYRAARRLRGFKRALRAGDDVTGALYGAGYGSPSRIYEHGAARLGMTPARYGRGGLGVEIRWCTLDSGLTAASGRRALVAATVRGICAVLLGADDAGLERTLRAEFPRAALEAVDCGRDAFLAPRIGAVAQALRGASVALDLDLLGTAFEVRVWQALMAIPAGASRSYAEIAAAIGAPGSARAVGRACGRNRVALVVPCHRVRRGDGSLGGYRWGVGLKQALLDREQGA</sequence>
<comment type="catalytic activity">
    <reaction evidence="10">
        <text>a 6-O-methyl-2'-deoxyguanosine in DNA + L-cysteinyl-[protein] = S-methyl-L-cysteinyl-[protein] + a 2'-deoxyguanosine in DNA</text>
        <dbReference type="Rhea" id="RHEA:24000"/>
        <dbReference type="Rhea" id="RHEA-COMP:10131"/>
        <dbReference type="Rhea" id="RHEA-COMP:10132"/>
        <dbReference type="Rhea" id="RHEA-COMP:11367"/>
        <dbReference type="Rhea" id="RHEA-COMP:11368"/>
        <dbReference type="ChEBI" id="CHEBI:29950"/>
        <dbReference type="ChEBI" id="CHEBI:82612"/>
        <dbReference type="ChEBI" id="CHEBI:85445"/>
        <dbReference type="ChEBI" id="CHEBI:85448"/>
        <dbReference type="EC" id="2.1.1.63"/>
    </reaction>
</comment>
<evidence type="ECO:0000313" key="12">
    <source>
        <dbReference type="EMBL" id="MBR0561317.1"/>
    </source>
</evidence>
<dbReference type="Gene3D" id="3.30.160.70">
    <property type="entry name" value="Methylated DNA-protein cysteine methyltransferase domain"/>
    <property type="match status" value="1"/>
</dbReference>
<proteinExistence type="inferred from homology"/>
<dbReference type="EC" id="2.1.1.63" evidence="3"/>
<evidence type="ECO:0000313" key="13">
    <source>
        <dbReference type="EMBL" id="MBS7458238.1"/>
    </source>
</evidence>
<dbReference type="InterPro" id="IPR036631">
    <property type="entry name" value="MGMT_N_sf"/>
</dbReference>
<gene>
    <name evidence="13" type="ORF">KB893_013950</name>
    <name evidence="12" type="ORF">KB893_02105</name>
</gene>
<dbReference type="CDD" id="cd06445">
    <property type="entry name" value="ATase"/>
    <property type="match status" value="1"/>
</dbReference>
<evidence type="ECO:0000259" key="11">
    <source>
        <dbReference type="PROSITE" id="PS01124"/>
    </source>
</evidence>
<evidence type="ECO:0000256" key="4">
    <source>
        <dbReference type="ARBA" id="ARBA00022603"/>
    </source>
</evidence>
<dbReference type="Gene3D" id="1.10.10.10">
    <property type="entry name" value="Winged helix-like DNA-binding domain superfamily/Winged helix DNA-binding domain"/>
    <property type="match status" value="1"/>
</dbReference>
<dbReference type="Gene3D" id="1.10.10.60">
    <property type="entry name" value="Homeodomain-like"/>
    <property type="match status" value="1"/>
</dbReference>
<evidence type="ECO:0000256" key="10">
    <source>
        <dbReference type="ARBA" id="ARBA00049348"/>
    </source>
</evidence>
<evidence type="ECO:0000256" key="1">
    <source>
        <dbReference type="ARBA" id="ARBA00001286"/>
    </source>
</evidence>
<dbReference type="PROSITE" id="PS01124">
    <property type="entry name" value="HTH_ARAC_FAMILY_2"/>
    <property type="match status" value="1"/>
</dbReference>
<organism evidence="12">
    <name type="scientific">Coralloluteibacterium stylophorae</name>
    <dbReference type="NCBI Taxonomy" id="1776034"/>
    <lineage>
        <taxon>Bacteria</taxon>
        <taxon>Pseudomonadati</taxon>
        <taxon>Pseudomonadota</taxon>
        <taxon>Gammaproteobacteria</taxon>
        <taxon>Lysobacterales</taxon>
        <taxon>Lysobacteraceae</taxon>
        <taxon>Coralloluteibacterium</taxon>
    </lineage>
</organism>
<reference evidence="12" key="2">
    <citation type="submission" date="2021-04" db="EMBL/GenBank/DDBJ databases">
        <authorList>
            <person name="Karlyshev A.V."/>
        </authorList>
    </citation>
    <scope>NUCLEOTIDE SEQUENCE</scope>
    <source>
        <strain evidence="12">LMG 29479</strain>
    </source>
</reference>
<dbReference type="Proteomes" id="UP000675747">
    <property type="component" value="Unassembled WGS sequence"/>
</dbReference>
<keyword evidence="5 12" id="KW-0808">Transferase</keyword>
<keyword evidence="14" id="KW-1185">Reference proteome</keyword>
<dbReference type="GO" id="GO:0003700">
    <property type="term" value="F:DNA-binding transcription factor activity"/>
    <property type="evidence" value="ECO:0007669"/>
    <property type="project" value="InterPro"/>
</dbReference>
<name>A0A8J7VR59_9GAMM</name>
<dbReference type="InterPro" id="IPR036217">
    <property type="entry name" value="MethylDNA_cys_MeTrfase_DNAb"/>
</dbReference>
<dbReference type="FunFam" id="1.10.10.10:FF:000214">
    <property type="entry name" value="Methylated-DNA--protein-cysteine methyltransferase"/>
    <property type="match status" value="1"/>
</dbReference>
<dbReference type="GO" id="GO:0043565">
    <property type="term" value="F:sequence-specific DNA binding"/>
    <property type="evidence" value="ECO:0007669"/>
    <property type="project" value="InterPro"/>
</dbReference>
<dbReference type="GO" id="GO:0006281">
    <property type="term" value="P:DNA repair"/>
    <property type="evidence" value="ECO:0007669"/>
    <property type="project" value="UniProtKB-KW"/>
</dbReference>
<keyword evidence="4 12" id="KW-0489">Methyltransferase</keyword>
<evidence type="ECO:0000256" key="7">
    <source>
        <dbReference type="ARBA" id="ARBA00023015"/>
    </source>
</evidence>
<dbReference type="NCBIfam" id="TIGR00589">
    <property type="entry name" value="ogt"/>
    <property type="match status" value="1"/>
</dbReference>
<reference evidence="13 14" key="1">
    <citation type="journal article" date="2021" name="Microbiol. Resour. Announc.">
        <title>Draft Genome Sequence of Coralloluteibacterium stylophorae LMG 29479T.</title>
        <authorList>
            <person name="Karlyshev A.V."/>
            <person name="Kudryashova E.B."/>
            <person name="Ariskina E.V."/>
            <person name="Conroy A.P."/>
            <person name="Abidueva E.Y."/>
        </authorList>
    </citation>
    <scope>NUCLEOTIDE SEQUENCE [LARGE SCALE GENOMIC DNA]</scope>
    <source>
        <strain evidence="13 14">LMG 29479</strain>
    </source>
</reference>
<comment type="caution">
    <text evidence="12">The sequence shown here is derived from an EMBL/GenBank/DDBJ whole genome shotgun (WGS) entry which is preliminary data.</text>
</comment>
<comment type="catalytic activity">
    <reaction evidence="1">
        <text>a 4-O-methyl-thymidine in DNA + L-cysteinyl-[protein] = a thymidine in DNA + S-methyl-L-cysteinyl-[protein]</text>
        <dbReference type="Rhea" id="RHEA:53428"/>
        <dbReference type="Rhea" id="RHEA-COMP:10131"/>
        <dbReference type="Rhea" id="RHEA-COMP:10132"/>
        <dbReference type="Rhea" id="RHEA-COMP:13555"/>
        <dbReference type="Rhea" id="RHEA-COMP:13556"/>
        <dbReference type="ChEBI" id="CHEBI:29950"/>
        <dbReference type="ChEBI" id="CHEBI:82612"/>
        <dbReference type="ChEBI" id="CHEBI:137386"/>
        <dbReference type="ChEBI" id="CHEBI:137387"/>
        <dbReference type="EC" id="2.1.1.63"/>
    </reaction>
</comment>
<evidence type="ECO:0000256" key="8">
    <source>
        <dbReference type="ARBA" id="ARBA00023163"/>
    </source>
</evidence>
<evidence type="ECO:0000256" key="3">
    <source>
        <dbReference type="ARBA" id="ARBA00011918"/>
    </source>
</evidence>
<dbReference type="GO" id="GO:0003908">
    <property type="term" value="F:methylated-DNA-[protein]-cysteine S-methyltransferase activity"/>
    <property type="evidence" value="ECO:0007669"/>
    <property type="project" value="UniProtKB-EC"/>
</dbReference>
<dbReference type="InterPro" id="IPR036388">
    <property type="entry name" value="WH-like_DNA-bd_sf"/>
</dbReference>
<dbReference type="PANTHER" id="PTHR10815:SF5">
    <property type="entry name" value="METHYLATED-DNA--PROTEIN-CYSTEINE METHYLTRANSFERASE"/>
    <property type="match status" value="1"/>
</dbReference>
<dbReference type="SMART" id="SM00342">
    <property type="entry name" value="HTH_ARAC"/>
    <property type="match status" value="1"/>
</dbReference>